<evidence type="ECO:0000313" key="1">
    <source>
        <dbReference type="EMBL" id="AYA37607.1"/>
    </source>
</evidence>
<dbReference type="KEGG" id="hyh:D3Y59_11445"/>
<gene>
    <name evidence="1" type="ORF">D3Y59_11445</name>
</gene>
<dbReference type="EMBL" id="CP032317">
    <property type="protein sequence ID" value="AYA37607.1"/>
    <property type="molecule type" value="Genomic_DNA"/>
</dbReference>
<reference evidence="1 2" key="1">
    <citation type="submission" date="2018-09" db="EMBL/GenBank/DDBJ databases">
        <title>Hymenobacter medium sp. nov., isolated from R2A medium.</title>
        <authorList>
            <person name="Yingchao G."/>
        </authorList>
    </citation>
    <scope>NUCLEOTIDE SEQUENCE [LARGE SCALE GENOMIC DNA]</scope>
    <source>
        <strain evidence="2">sh-6</strain>
    </source>
</reference>
<accession>A0A3B7RTS2</accession>
<organism evidence="1 2">
    <name type="scientific">Hymenobacter oligotrophus</name>
    <dbReference type="NCBI Taxonomy" id="2319843"/>
    <lineage>
        <taxon>Bacteria</taxon>
        <taxon>Pseudomonadati</taxon>
        <taxon>Bacteroidota</taxon>
        <taxon>Cytophagia</taxon>
        <taxon>Cytophagales</taxon>
        <taxon>Hymenobacteraceae</taxon>
        <taxon>Hymenobacter</taxon>
    </lineage>
</organism>
<proteinExistence type="predicted"/>
<protein>
    <submittedName>
        <fullName evidence="1">Uncharacterized protein</fullName>
    </submittedName>
</protein>
<dbReference type="Proteomes" id="UP000262802">
    <property type="component" value="Chromosome"/>
</dbReference>
<name>A0A3B7RTS2_9BACT</name>
<evidence type="ECO:0000313" key="2">
    <source>
        <dbReference type="Proteomes" id="UP000262802"/>
    </source>
</evidence>
<dbReference type="AlphaFoldDB" id="A0A3B7RTS2"/>
<sequence>MWRRSALLSRAAGLRLDAERREVEEQIAERQQQQHAESQPLHSQSLACQADFQKQLRKPAAAKVAKHLGYFGEDASSNTHAAHAASWSTAPHNMVSRLVARTSGPGRLTAFLGFASGAEWYSATRASAFLASAEAADHALLTQATRLRLVAEYHSAPQHSLPF</sequence>
<keyword evidence="2" id="KW-1185">Reference proteome</keyword>